<feature type="domain" description="Double zinc ribbon" evidence="2">
    <location>
        <begin position="21"/>
        <end position="80"/>
    </location>
</feature>
<dbReference type="InterPro" id="IPR029057">
    <property type="entry name" value="PRTase-like"/>
</dbReference>
<organism evidence="3 4">
    <name type="scientific">Zymomonas mobilis subsp. mobilis (strain ATCC 10988 / DSM 424 / LMG 404 / NCIMB 8938 / NRRL B-806 / ZM1)</name>
    <dbReference type="NCBI Taxonomy" id="555217"/>
    <lineage>
        <taxon>Bacteria</taxon>
        <taxon>Pseudomonadati</taxon>
        <taxon>Pseudomonadota</taxon>
        <taxon>Alphaproteobacteria</taxon>
        <taxon>Sphingomonadales</taxon>
        <taxon>Zymomonadaceae</taxon>
        <taxon>Zymomonas</taxon>
    </lineage>
</organism>
<accession>A0A0H3FZM3</accession>
<sequence>MEKISIIKKCLEAAYSGLKTVIDYALPPRCPNCGAVILADHSFCVECWQSLHFLVEPACIQCGFPLPRDQQYEPLCGRCLQHPPSFDRMNAAVAYDEISKQLILRCKYGKQTMLARDMAKLMMRFLPIKSNIKAIQNNLLADKNCPPNMSSSSPQTPLIIPVPLHRWRLWQRGFNQAALIGQYLAKASGYDYDCDSLYRRHSTKPLGHLTPKQRHQMVKNAFGLRIGKKDRPLAGRDIILIDDVFTSGATTESCARLLKTAGVKSVHVLCWARVIPKDDFL</sequence>
<evidence type="ECO:0000313" key="3">
    <source>
        <dbReference type="EMBL" id="AEH62016.1"/>
    </source>
</evidence>
<dbReference type="PANTHER" id="PTHR47505">
    <property type="entry name" value="DNA UTILIZATION PROTEIN YHGH"/>
    <property type="match status" value="1"/>
</dbReference>
<dbReference type="EMBL" id="CP002850">
    <property type="protein sequence ID" value="AEH62016.1"/>
    <property type="molecule type" value="Genomic_DNA"/>
</dbReference>
<dbReference type="Gene3D" id="3.40.50.2020">
    <property type="match status" value="1"/>
</dbReference>
<evidence type="ECO:0000313" key="4">
    <source>
        <dbReference type="Proteomes" id="UP000001494"/>
    </source>
</evidence>
<gene>
    <name evidence="3" type="ordered locus">Zmob_0163</name>
</gene>
<dbReference type="InterPro" id="IPR000836">
    <property type="entry name" value="PRTase_dom"/>
</dbReference>
<proteinExistence type="inferred from homology"/>
<name>A0A0H3FZM3_ZYMMA</name>
<dbReference type="InterPro" id="IPR044005">
    <property type="entry name" value="DZR_2"/>
</dbReference>
<keyword evidence="3" id="KW-0808">Transferase</keyword>
<dbReference type="OrthoDB" id="9779910at2"/>
<keyword evidence="3" id="KW-0328">Glycosyltransferase</keyword>
<reference evidence="3 4" key="1">
    <citation type="journal article" date="2011" name="J. Bacteriol.">
        <title>Genome sequence of the ethanol-producing Zymomonas mobilis subsp. mobilis lectotype strain ATCC 10988.</title>
        <authorList>
            <person name="Pappas K.M."/>
            <person name="Kouvelis V.N."/>
            <person name="Saunders E."/>
            <person name="Brettin T.S."/>
            <person name="Bruce D."/>
            <person name="Detter C."/>
            <person name="Balakireva M."/>
            <person name="Han C.S."/>
            <person name="Savvakis G."/>
            <person name="Kyrpides N.C."/>
            <person name="Typas M.A."/>
        </authorList>
    </citation>
    <scope>NUCLEOTIDE SEQUENCE [LARGE SCALE GENOMIC DNA]</scope>
    <source>
        <strain evidence="4">ATCC 10988 / DSM 424 / CCUG 17860 / LMG 404 / NCIMB 8938 / NRRL B-806 / ZM1</strain>
    </source>
</reference>
<dbReference type="SUPFAM" id="SSF53271">
    <property type="entry name" value="PRTase-like"/>
    <property type="match status" value="1"/>
</dbReference>
<dbReference type="CDD" id="cd06223">
    <property type="entry name" value="PRTases_typeI"/>
    <property type="match status" value="1"/>
</dbReference>
<dbReference type="RefSeq" id="WP_014500363.1">
    <property type="nucleotide sequence ID" value="NC_017262.1"/>
</dbReference>
<dbReference type="HOGENOM" id="CLU_054549_0_0_5"/>
<dbReference type="InterPro" id="IPR051910">
    <property type="entry name" value="ComF/GntX_DNA_util-trans"/>
</dbReference>
<dbReference type="eggNOG" id="COG1040">
    <property type="taxonomic scope" value="Bacteria"/>
</dbReference>
<evidence type="ECO:0000259" key="2">
    <source>
        <dbReference type="Pfam" id="PF18912"/>
    </source>
</evidence>
<dbReference type="GO" id="GO:0016757">
    <property type="term" value="F:glycosyltransferase activity"/>
    <property type="evidence" value="ECO:0007669"/>
    <property type="project" value="UniProtKB-KW"/>
</dbReference>
<comment type="similarity">
    <text evidence="1">Belongs to the ComF/GntX family.</text>
</comment>
<dbReference type="KEGG" id="zmm:Zmob_0163"/>
<evidence type="ECO:0000256" key="1">
    <source>
        <dbReference type="ARBA" id="ARBA00008007"/>
    </source>
</evidence>
<protein>
    <submittedName>
        <fullName evidence="3">Phosphoribosyltransferase</fullName>
    </submittedName>
</protein>
<dbReference type="Pfam" id="PF18912">
    <property type="entry name" value="DZR_2"/>
    <property type="match status" value="1"/>
</dbReference>
<dbReference type="Proteomes" id="UP000001494">
    <property type="component" value="Chromosome"/>
</dbReference>
<dbReference type="AlphaFoldDB" id="A0A0H3FZM3"/>
<dbReference type="PANTHER" id="PTHR47505:SF1">
    <property type="entry name" value="DNA UTILIZATION PROTEIN YHGH"/>
    <property type="match status" value="1"/>
</dbReference>